<dbReference type="InterPro" id="IPR016162">
    <property type="entry name" value="Ald_DH_N"/>
</dbReference>
<dbReference type="PANTHER" id="PTHR42804">
    <property type="entry name" value="ALDEHYDE DEHYDROGENASE"/>
    <property type="match status" value="1"/>
</dbReference>
<comment type="similarity">
    <text evidence="1">Belongs to the aldehyde dehydrogenase family.</text>
</comment>
<gene>
    <name evidence="4" type="ORF">R4315_17175</name>
</gene>
<evidence type="ECO:0000313" key="5">
    <source>
        <dbReference type="Proteomes" id="UP001185863"/>
    </source>
</evidence>
<feature type="non-terminal residue" evidence="4">
    <location>
        <position position="83"/>
    </location>
</feature>
<dbReference type="EMBL" id="JAWLUP010000043">
    <property type="protein sequence ID" value="MDV7266262.1"/>
    <property type="molecule type" value="Genomic_DNA"/>
</dbReference>
<dbReference type="AlphaFoldDB" id="A0AAE4V0X6"/>
<dbReference type="GO" id="GO:0016491">
    <property type="term" value="F:oxidoreductase activity"/>
    <property type="evidence" value="ECO:0007669"/>
    <property type="project" value="UniProtKB-KW"/>
</dbReference>
<dbReference type="Proteomes" id="UP001185863">
    <property type="component" value="Unassembled WGS sequence"/>
</dbReference>
<name>A0AAE4V0X6_9NOCA</name>
<proteinExistence type="inferred from homology"/>
<dbReference type="Pfam" id="PF00171">
    <property type="entry name" value="Aldedh"/>
    <property type="match status" value="1"/>
</dbReference>
<dbReference type="InterPro" id="IPR015590">
    <property type="entry name" value="Aldehyde_DH_dom"/>
</dbReference>
<accession>A0AAE4V0X6</accession>
<protein>
    <submittedName>
        <fullName evidence="4">Aldehyde dehydrogenase family protein</fullName>
    </submittedName>
</protein>
<dbReference type="SUPFAM" id="SSF53720">
    <property type="entry name" value="ALDH-like"/>
    <property type="match status" value="1"/>
</dbReference>
<dbReference type="Gene3D" id="3.40.605.10">
    <property type="entry name" value="Aldehyde Dehydrogenase, Chain A, domain 1"/>
    <property type="match status" value="1"/>
</dbReference>
<evidence type="ECO:0000256" key="1">
    <source>
        <dbReference type="ARBA" id="ARBA00009986"/>
    </source>
</evidence>
<sequence>MTLRPTDSSALLIDGKLIPGSGGTFEVINPATEEVLGRAADATASDMDAAIAAARRAFDDTTWSRDHAFRARCLRQLRDALLA</sequence>
<organism evidence="4 5">
    <name type="scientific">Rhodococcus oxybenzonivorans</name>
    <dbReference type="NCBI Taxonomy" id="1990687"/>
    <lineage>
        <taxon>Bacteria</taxon>
        <taxon>Bacillati</taxon>
        <taxon>Actinomycetota</taxon>
        <taxon>Actinomycetes</taxon>
        <taxon>Mycobacteriales</taxon>
        <taxon>Nocardiaceae</taxon>
        <taxon>Rhodococcus</taxon>
    </lineage>
</organism>
<comment type="caution">
    <text evidence="4">The sequence shown here is derived from an EMBL/GenBank/DDBJ whole genome shotgun (WGS) entry which is preliminary data.</text>
</comment>
<dbReference type="PANTHER" id="PTHR42804:SF1">
    <property type="entry name" value="ALDEHYDE DEHYDROGENASE-RELATED"/>
    <property type="match status" value="1"/>
</dbReference>
<reference evidence="4" key="1">
    <citation type="submission" date="2023-10" db="EMBL/GenBank/DDBJ databases">
        <title>Development of a sustainable strategy for remediation of hydrocarbon-contaminated territories based on the waste exchange concept.</title>
        <authorList>
            <person name="Krivoruchko A."/>
        </authorList>
    </citation>
    <scope>NUCLEOTIDE SEQUENCE</scope>
    <source>
        <strain evidence="4">IEGM 68</strain>
    </source>
</reference>
<dbReference type="InterPro" id="IPR016161">
    <property type="entry name" value="Ald_DH/histidinol_DH"/>
</dbReference>
<dbReference type="RefSeq" id="WP_317769062.1">
    <property type="nucleotide sequence ID" value="NZ_JAWLUP010000043.1"/>
</dbReference>
<evidence type="ECO:0000256" key="2">
    <source>
        <dbReference type="ARBA" id="ARBA00023002"/>
    </source>
</evidence>
<evidence type="ECO:0000259" key="3">
    <source>
        <dbReference type="Pfam" id="PF00171"/>
    </source>
</evidence>
<feature type="domain" description="Aldehyde dehydrogenase" evidence="3">
    <location>
        <begin position="20"/>
        <end position="81"/>
    </location>
</feature>
<keyword evidence="2" id="KW-0560">Oxidoreductase</keyword>
<evidence type="ECO:0000313" key="4">
    <source>
        <dbReference type="EMBL" id="MDV7266262.1"/>
    </source>
</evidence>